<proteinExistence type="predicted"/>
<keyword evidence="3" id="KW-0614">Plasmid</keyword>
<feature type="domain" description="Sulfatase N-terminal" evidence="2">
    <location>
        <begin position="126"/>
        <end position="373"/>
    </location>
</feature>
<feature type="compositionally biased region" description="Basic residues" evidence="1">
    <location>
        <begin position="54"/>
        <end position="70"/>
    </location>
</feature>
<dbReference type="InterPro" id="IPR000917">
    <property type="entry name" value="Sulfatase_N"/>
</dbReference>
<accession>B0LU55</accession>
<evidence type="ECO:0000256" key="1">
    <source>
        <dbReference type="SAM" id="MobiDB-lite"/>
    </source>
</evidence>
<gene>
    <name evidence="3" type="ORF">pSHK1.67</name>
</gene>
<organism evidence="3">
    <name type="scientific">Streptomyces sp. HK1</name>
    <dbReference type="NCBI Taxonomy" id="405041"/>
    <lineage>
        <taxon>Bacteria</taxon>
        <taxon>Bacillati</taxon>
        <taxon>Actinomycetota</taxon>
        <taxon>Actinomycetes</taxon>
        <taxon>Kitasatosporales</taxon>
        <taxon>Streptomycetaceae</taxon>
        <taxon>Streptomyces</taxon>
    </lineage>
</organism>
<evidence type="ECO:0000313" key="3">
    <source>
        <dbReference type="EMBL" id="ABY83536.1"/>
    </source>
</evidence>
<evidence type="ECO:0000259" key="2">
    <source>
        <dbReference type="Pfam" id="PF00884"/>
    </source>
</evidence>
<name>B0LU55_9ACTN</name>
<reference evidence="3" key="1">
    <citation type="journal article" date="2011" name="Acta Biochim. Biophys. Sin.">
        <title>Characterization of the multiple CRISPR loci on Streptomyces linear plasmid pSHK1.</title>
        <authorList>
            <person name="Guo P."/>
            <person name="Cheng Q."/>
            <person name="Xie P."/>
            <person name="Fan Y."/>
            <person name="Jiang W."/>
            <person name="Qin Z."/>
        </authorList>
    </citation>
    <scope>NUCLEOTIDE SEQUENCE</scope>
    <source>
        <strain evidence="3">HK1</strain>
        <plasmid evidence="3">pSHK1</plasmid>
    </source>
</reference>
<dbReference type="EMBL" id="EU372836">
    <property type="protein sequence ID" value="ABY83536.1"/>
    <property type="molecule type" value="Genomic_DNA"/>
</dbReference>
<dbReference type="InterPro" id="IPR017850">
    <property type="entry name" value="Alkaline_phosphatase_core_sf"/>
</dbReference>
<dbReference type="SUPFAM" id="SSF53649">
    <property type="entry name" value="Alkaline phosphatase-like"/>
    <property type="match status" value="1"/>
</dbReference>
<dbReference type="Gene3D" id="3.40.720.10">
    <property type="entry name" value="Alkaline Phosphatase, subunit A"/>
    <property type="match status" value="1"/>
</dbReference>
<feature type="compositionally biased region" description="Basic and acidic residues" evidence="1">
    <location>
        <begin position="78"/>
        <end position="87"/>
    </location>
</feature>
<dbReference type="AlphaFoldDB" id="B0LU55"/>
<protein>
    <submittedName>
        <fullName evidence="3">CalU4</fullName>
    </submittedName>
</protein>
<sequence length="376" mass="41639">MIRRTEPNRHLRRPPVQGSHQRPALRLRGHHDGRPNRGGVPRRAARGAGGRGVAVRRRRARPHPAPRPRQRSPPGGWPRDHPRHDQQRPGAHPRQRPREGHNQALAAEEEPSVINAAEIISQGHGILFVTLDSLRYDVAQDAVDAGLTPQLAAHLPGGRWERRHTPGTFTLPAHMAFFSGFLPKLPQPVQPTRLWECRPPAFKTVPAETFLFDAPNLLAGLKQHGYGTLCVGGVTYFSRETPLGSVLPDMFDMDRWRPEFCSPHSDSTRHQVDEALTLAGAYNKQPPFLFVNVSATHVPHGHYLGSSTDTAASQRAALAYADTHLGRLLDGLKQHGTWLVIMCADHGDAYGDDGFHGRGIAHPAVFNVPYAAWVHR</sequence>
<geneLocation type="plasmid" evidence="3">
    <name>pSHK1</name>
</geneLocation>
<feature type="region of interest" description="Disordered" evidence="1">
    <location>
        <begin position="1"/>
        <end position="104"/>
    </location>
</feature>
<dbReference type="NCBIfam" id="NF038075">
    <property type="entry name" value="fam_STM4013"/>
    <property type="match status" value="1"/>
</dbReference>
<dbReference type="Pfam" id="PF00884">
    <property type="entry name" value="Sulfatase"/>
    <property type="match status" value="1"/>
</dbReference>
<dbReference type="InterPro" id="IPR047838">
    <property type="entry name" value="STM4013-like"/>
</dbReference>